<dbReference type="InterPro" id="IPR036116">
    <property type="entry name" value="FN3_sf"/>
</dbReference>
<dbReference type="SUPFAM" id="SSF49265">
    <property type="entry name" value="Fibronectin type III"/>
    <property type="match status" value="2"/>
</dbReference>
<evidence type="ECO:0000313" key="2">
    <source>
        <dbReference type="EMBL" id="NXB03613.1"/>
    </source>
</evidence>
<dbReference type="InterPro" id="IPR015373">
    <property type="entry name" value="Interferon/interleukin_rcp_dom"/>
</dbReference>
<protein>
    <submittedName>
        <fullName evidence="2">INGR2 protein</fullName>
    </submittedName>
</protein>
<dbReference type="GO" id="GO:0005886">
    <property type="term" value="C:plasma membrane"/>
    <property type="evidence" value="ECO:0007669"/>
    <property type="project" value="TreeGrafter"/>
</dbReference>
<dbReference type="Proteomes" id="UP000517678">
    <property type="component" value="Unassembled WGS sequence"/>
</dbReference>
<feature type="non-terminal residue" evidence="2">
    <location>
        <position position="1"/>
    </location>
</feature>
<dbReference type="AlphaFoldDB" id="A0A7K8ALU8"/>
<dbReference type="Pfam" id="PF01108">
    <property type="entry name" value="Tissue_fac"/>
    <property type="match status" value="1"/>
</dbReference>
<dbReference type="Gene3D" id="2.60.40.10">
    <property type="entry name" value="Immunoglobulins"/>
    <property type="match status" value="2"/>
</dbReference>
<dbReference type="InterPro" id="IPR050650">
    <property type="entry name" value="Type-II_Cytokine-TF_Rcpt"/>
</dbReference>
<name>A0A7K8ALU8_9CORV</name>
<proteinExistence type="predicted"/>
<feature type="domain" description="Fibronectin type-III" evidence="1">
    <location>
        <begin position="103"/>
        <end position="203"/>
    </location>
</feature>
<dbReference type="GO" id="GO:0004896">
    <property type="term" value="F:cytokine receptor activity"/>
    <property type="evidence" value="ECO:0007669"/>
    <property type="project" value="TreeGrafter"/>
</dbReference>
<evidence type="ECO:0000313" key="3">
    <source>
        <dbReference type="Proteomes" id="UP000517678"/>
    </source>
</evidence>
<gene>
    <name evidence="2" type="primary">Ifngr2</name>
    <name evidence="2" type="ORF">CNELOR_R07696</name>
</gene>
<dbReference type="SMART" id="SM00060">
    <property type="entry name" value="FN3"/>
    <property type="match status" value="1"/>
</dbReference>
<dbReference type="InterPro" id="IPR003961">
    <property type="entry name" value="FN3_dom"/>
</dbReference>
<evidence type="ECO:0000259" key="1">
    <source>
        <dbReference type="PROSITE" id="PS50853"/>
    </source>
</evidence>
<comment type="caution">
    <text evidence="2">The sequence shown here is derived from an EMBL/GenBank/DDBJ whole genome shotgun (WGS) entry which is preliminary data.</text>
</comment>
<sequence length="203" mass="22741">EPSPHLPAPKNVEIYSYNFQSLLRWSPVPVENGSVLYTAHYKTGFYDEWSEMGCARTPQTQCGFPAAARRWRWTILLRVRAELGPLASAWVHTPPFVAERNTTLGPPRVKSVSASPDSLLISVSPPFTPEAGDTLRYHVSYWDNTTSPTEEQKLSESKTLFQIGNLKESTLYCFSIQVQLKIYSGHSLQGEPSAPECHRTALS</sequence>
<dbReference type="PROSITE" id="PS50853">
    <property type="entry name" value="FN3"/>
    <property type="match status" value="1"/>
</dbReference>
<organism evidence="2 3">
    <name type="scientific">Cnemophilus loriae</name>
    <name type="common">Loria's bird-of-paradise</name>
    <dbReference type="NCBI Taxonomy" id="254448"/>
    <lineage>
        <taxon>Eukaryota</taxon>
        <taxon>Metazoa</taxon>
        <taxon>Chordata</taxon>
        <taxon>Craniata</taxon>
        <taxon>Vertebrata</taxon>
        <taxon>Euteleostomi</taxon>
        <taxon>Archelosauria</taxon>
        <taxon>Archosauria</taxon>
        <taxon>Dinosauria</taxon>
        <taxon>Saurischia</taxon>
        <taxon>Theropoda</taxon>
        <taxon>Coelurosauria</taxon>
        <taxon>Aves</taxon>
        <taxon>Neognathae</taxon>
        <taxon>Neoaves</taxon>
        <taxon>Telluraves</taxon>
        <taxon>Australaves</taxon>
        <taxon>Passeriformes</taxon>
        <taxon>Corvoidea</taxon>
        <taxon>Corvidae</taxon>
        <taxon>Cnemophilus</taxon>
    </lineage>
</organism>
<dbReference type="PANTHER" id="PTHR20859">
    <property type="entry name" value="INTERFERON/INTERLEUKIN RECEPTOR"/>
    <property type="match status" value="1"/>
</dbReference>
<feature type="non-terminal residue" evidence="2">
    <location>
        <position position="203"/>
    </location>
</feature>
<dbReference type="CDD" id="cd00063">
    <property type="entry name" value="FN3"/>
    <property type="match status" value="1"/>
</dbReference>
<dbReference type="Pfam" id="PF09294">
    <property type="entry name" value="Interfer-bind"/>
    <property type="match status" value="1"/>
</dbReference>
<accession>A0A7K8ALU8</accession>
<keyword evidence="3" id="KW-1185">Reference proteome</keyword>
<dbReference type="InterPro" id="IPR013783">
    <property type="entry name" value="Ig-like_fold"/>
</dbReference>
<reference evidence="2 3" key="1">
    <citation type="submission" date="2019-09" db="EMBL/GenBank/DDBJ databases">
        <title>Bird 10,000 Genomes (B10K) Project - Family phase.</title>
        <authorList>
            <person name="Zhang G."/>
        </authorList>
    </citation>
    <scope>NUCLEOTIDE SEQUENCE [LARGE SCALE GENOMIC DNA]</scope>
    <source>
        <strain evidence="2">B10K-DU-029-38</strain>
        <tissue evidence="2">Muscle</tissue>
    </source>
</reference>
<dbReference type="PANTHER" id="PTHR20859:SF46">
    <property type="entry name" value="INTERFERON GAMMA RECEPTOR 2"/>
    <property type="match status" value="1"/>
</dbReference>
<dbReference type="EMBL" id="VZTF01003177">
    <property type="protein sequence ID" value="NXB03613.1"/>
    <property type="molecule type" value="Genomic_DNA"/>
</dbReference>